<gene>
    <name evidence="1" type="ORF">GCM10007852_10880</name>
</gene>
<proteinExistence type="predicted"/>
<comment type="caution">
    <text evidence="1">The sequence shown here is derived from an EMBL/GenBank/DDBJ whole genome shotgun (WGS) entry which is preliminary data.</text>
</comment>
<sequence>MGKLIKLRYVGRVRLCIISFLLISNVMSITNVHAQDEQAWWFDVEFAVFKRQLDGSSVEDFSAAAFIPSNDVGMDLFSLPVLEQQTPYLSILNALPNCEPAPMPQIIDMSATIEEISATPIDALNKYLATQALNNVDTLGNPQNTQAEAVSFDVLPTLPKLKIPHGEFAQTLWRDIANLPQQPMAHESQVSVDKGALENEAQDLEVITPSLDISLSCNQNKLPPAIDKMPTTLFSSTAYIVGNNSIISEDALKMKTFVENTFRQRDIVPLLYTAWRQQVVFGEENARFVRIFAGEKLTKTLDDNVDQTQSTDNIDMTDDSILSVLNSIEAALGSNKDIPWEDEVLPLKNENLESKQDFSAFEVEGLFKVYLDYVNRVPYLHIDSEFMHYRMELDANGESRIEEFPFKQRRRIISKQIHYFDHPAIGILVRLHRYKPPVENPIN</sequence>
<accession>A0AA37T1Z6</accession>
<organism evidence="1 2">
    <name type="scientific">Agaribacter marinus</name>
    <dbReference type="NCBI Taxonomy" id="1431249"/>
    <lineage>
        <taxon>Bacteria</taxon>
        <taxon>Pseudomonadati</taxon>
        <taxon>Pseudomonadota</taxon>
        <taxon>Gammaproteobacteria</taxon>
        <taxon>Alteromonadales</taxon>
        <taxon>Alteromonadaceae</taxon>
        <taxon>Agaribacter</taxon>
    </lineage>
</organism>
<dbReference type="EMBL" id="BSOT01000005">
    <property type="protein sequence ID" value="GLR70180.1"/>
    <property type="molecule type" value="Genomic_DNA"/>
</dbReference>
<dbReference type="InterPro" id="IPR021241">
    <property type="entry name" value="CsiV"/>
</dbReference>
<name>A0AA37T1Z6_9ALTE</name>
<reference evidence="1" key="1">
    <citation type="journal article" date="2014" name="Int. J. Syst. Evol. Microbiol.">
        <title>Complete genome sequence of Corynebacterium casei LMG S-19264T (=DSM 44701T), isolated from a smear-ripened cheese.</title>
        <authorList>
            <consortium name="US DOE Joint Genome Institute (JGI-PGF)"/>
            <person name="Walter F."/>
            <person name="Albersmeier A."/>
            <person name="Kalinowski J."/>
            <person name="Ruckert C."/>
        </authorList>
    </citation>
    <scope>NUCLEOTIDE SEQUENCE</scope>
    <source>
        <strain evidence="1">NBRC 110023</strain>
    </source>
</reference>
<protein>
    <recommendedName>
        <fullName evidence="3">Peptidoglycan-binding protein, CsiV</fullName>
    </recommendedName>
</protein>
<dbReference type="Proteomes" id="UP001156601">
    <property type="component" value="Unassembled WGS sequence"/>
</dbReference>
<dbReference type="RefSeq" id="WP_284216485.1">
    <property type="nucleotide sequence ID" value="NZ_BSOT01000005.1"/>
</dbReference>
<keyword evidence="2" id="KW-1185">Reference proteome</keyword>
<dbReference type="Pfam" id="PF10972">
    <property type="entry name" value="CsiV"/>
    <property type="match status" value="1"/>
</dbReference>
<evidence type="ECO:0000313" key="2">
    <source>
        <dbReference type="Proteomes" id="UP001156601"/>
    </source>
</evidence>
<dbReference type="AlphaFoldDB" id="A0AA37T1Z6"/>
<evidence type="ECO:0000313" key="1">
    <source>
        <dbReference type="EMBL" id="GLR70180.1"/>
    </source>
</evidence>
<reference evidence="1" key="2">
    <citation type="submission" date="2023-01" db="EMBL/GenBank/DDBJ databases">
        <title>Draft genome sequence of Agaribacter marinus strain NBRC 110023.</title>
        <authorList>
            <person name="Sun Q."/>
            <person name="Mori K."/>
        </authorList>
    </citation>
    <scope>NUCLEOTIDE SEQUENCE</scope>
    <source>
        <strain evidence="1">NBRC 110023</strain>
    </source>
</reference>
<evidence type="ECO:0008006" key="3">
    <source>
        <dbReference type="Google" id="ProtNLM"/>
    </source>
</evidence>